<feature type="domain" description="MobA/VirD2-like nuclease" evidence="2">
    <location>
        <begin position="72"/>
        <end position="171"/>
    </location>
</feature>
<evidence type="ECO:0000259" key="2">
    <source>
        <dbReference type="Pfam" id="PF03432"/>
    </source>
</evidence>
<sequence>MIPNIVRGSRFAGLMSYLVGPGRSNEHTEPHLVAGSDIVTALYDDNELTREAALDIAKHLSLPSEKFAIDVAGGDVWHCSLSLRAVEGELGDDVWEAIARDFVQGMGFDNVDDPRAACPWVAVHHGLSKNGNDHIHIVVNLVRTDGTKANTWMDYSRAQKVCRELEERYALMPLESDRVQRATRGYHPAELEAEARREAKYQYEKQCDEAGVEAPTWEQLTAQDRASRIEAARPTVAPKVALARRVRAAATASQDEAEFVRRLRRQGLIVQGRLKAGTTDEFTGYSVGFRPHPGEPVIRYGGGRLGYDLSLSRLRESWADTRTERRAAAAEWTAARRGLPAVAPGRETTVASAAMWEQGAADLERFTDRMKQIPVGDYAAWSRIARETAGALSAWSNATETTPGPLAEAADIVSRSAQTKRSQVPDYRGFDTTGIRNVATLMASASRGGQGMVADAAMLRALMTLTKQISQASIAAKDLRQGERELMHAHTRLAQIQAALPDATTRVAAKGSSELAAHDELTAKRAAAVAQSQRAQQSRDLLAATFGAAPSAIKPPAKPSNDPVPAGRRPYTPDRGIER</sequence>
<protein>
    <submittedName>
        <fullName evidence="3">Relaxase/mobilization nuclease domain-containing protein</fullName>
    </submittedName>
</protein>
<proteinExistence type="predicted"/>
<evidence type="ECO:0000313" key="3">
    <source>
        <dbReference type="EMBL" id="MCT2043052.1"/>
    </source>
</evidence>
<dbReference type="Pfam" id="PF03432">
    <property type="entry name" value="Relaxase"/>
    <property type="match status" value="1"/>
</dbReference>
<evidence type="ECO:0000313" key="4">
    <source>
        <dbReference type="Proteomes" id="UP001525379"/>
    </source>
</evidence>
<feature type="region of interest" description="Disordered" evidence="1">
    <location>
        <begin position="539"/>
        <end position="579"/>
    </location>
</feature>
<dbReference type="Proteomes" id="UP001525379">
    <property type="component" value="Unassembled WGS sequence"/>
</dbReference>
<name>A0ABT2HXK6_9MICO</name>
<dbReference type="InterPro" id="IPR005094">
    <property type="entry name" value="Endonuclease_MobA/VirD2"/>
</dbReference>
<keyword evidence="4" id="KW-1185">Reference proteome</keyword>
<reference evidence="3 4" key="1">
    <citation type="submission" date="2022-04" db="EMBL/GenBank/DDBJ databases">
        <title>Human microbiome associated bacterial genomes.</title>
        <authorList>
            <person name="Sandstrom S."/>
            <person name="Salamzade R."/>
            <person name="Kalan L.R."/>
        </authorList>
    </citation>
    <scope>NUCLEOTIDE SEQUENCE [LARGE SCALE GENOMIC DNA]</scope>
    <source>
        <strain evidence="4">p3-SID1799</strain>
    </source>
</reference>
<accession>A0ABT2HXK6</accession>
<evidence type="ECO:0000256" key="1">
    <source>
        <dbReference type="SAM" id="MobiDB-lite"/>
    </source>
</evidence>
<comment type="caution">
    <text evidence="3">The sequence shown here is derived from an EMBL/GenBank/DDBJ whole genome shotgun (WGS) entry which is preliminary data.</text>
</comment>
<gene>
    <name evidence="3" type="ORF">M3D15_06865</name>
</gene>
<organism evidence="3 4">
    <name type="scientific">Pseudoclavibacter albus</name>
    <dbReference type="NCBI Taxonomy" id="272241"/>
    <lineage>
        <taxon>Bacteria</taxon>
        <taxon>Bacillati</taxon>
        <taxon>Actinomycetota</taxon>
        <taxon>Actinomycetes</taxon>
        <taxon>Micrococcales</taxon>
        <taxon>Microbacteriaceae</taxon>
        <taxon>Pseudoclavibacter</taxon>
    </lineage>
</organism>
<dbReference type="RefSeq" id="WP_260104324.1">
    <property type="nucleotide sequence ID" value="NZ_JALXSQ010000024.1"/>
</dbReference>
<dbReference type="EMBL" id="JALXSQ010000024">
    <property type="protein sequence ID" value="MCT2043052.1"/>
    <property type="molecule type" value="Genomic_DNA"/>
</dbReference>